<name>A0ABS5FEW8_9BRAD</name>
<dbReference type="InterPro" id="IPR003439">
    <property type="entry name" value="ABC_transporter-like_ATP-bd"/>
</dbReference>
<evidence type="ECO:0000256" key="2">
    <source>
        <dbReference type="ARBA" id="ARBA00022741"/>
    </source>
</evidence>
<dbReference type="InterPro" id="IPR027417">
    <property type="entry name" value="P-loop_NTPase"/>
</dbReference>
<keyword evidence="8" id="KW-1185">Reference proteome</keyword>
<evidence type="ECO:0000256" key="1">
    <source>
        <dbReference type="ARBA" id="ARBA00005417"/>
    </source>
</evidence>
<dbReference type="GO" id="GO:0005524">
    <property type="term" value="F:ATP binding"/>
    <property type="evidence" value="ECO:0007669"/>
    <property type="project" value="UniProtKB-KW"/>
</dbReference>
<dbReference type="InterPro" id="IPR017871">
    <property type="entry name" value="ABC_transporter-like_CS"/>
</dbReference>
<protein>
    <submittedName>
        <fullName evidence="7">ABC transporter ATP-binding protein</fullName>
    </submittedName>
</protein>
<gene>
    <name evidence="7" type="ORF">JQ615_08030</name>
</gene>
<dbReference type="SUPFAM" id="SSF52540">
    <property type="entry name" value="P-loop containing nucleoside triphosphate hydrolases"/>
    <property type="match status" value="2"/>
</dbReference>
<dbReference type="SMART" id="SM00382">
    <property type="entry name" value="AAA"/>
    <property type="match status" value="2"/>
</dbReference>
<dbReference type="Gene3D" id="3.40.50.300">
    <property type="entry name" value="P-loop containing nucleotide triphosphate hydrolases"/>
    <property type="match status" value="2"/>
</dbReference>
<comment type="similarity">
    <text evidence="1">Belongs to the ABC transporter superfamily.</text>
</comment>
<comment type="caution">
    <text evidence="7">The sequence shown here is derived from an EMBL/GenBank/DDBJ whole genome shotgun (WGS) entry which is preliminary data.</text>
</comment>
<accession>A0ABS5FEW8</accession>
<feature type="domain" description="ABC transporter" evidence="6">
    <location>
        <begin position="35"/>
        <end position="267"/>
    </location>
</feature>
<comment type="function">
    <text evidence="4">Involved in beta-(1--&gt;2)glucan export. Transmembrane domains (TMD) form a pore in the inner membrane and the ATP-binding domain (NBD) is responsible for energy generation.</text>
</comment>
<dbReference type="PANTHER" id="PTHR43790:SF4">
    <property type="entry name" value="GUANOSINE IMPORT ATP-BINDING PROTEIN NUPO"/>
    <property type="match status" value="1"/>
</dbReference>
<dbReference type="Proteomes" id="UP001315278">
    <property type="component" value="Unassembled WGS sequence"/>
</dbReference>
<dbReference type="PANTHER" id="PTHR43790">
    <property type="entry name" value="CARBOHYDRATE TRANSPORT ATP-BINDING PROTEIN MG119-RELATED"/>
    <property type="match status" value="1"/>
</dbReference>
<reference evidence="8" key="1">
    <citation type="journal article" date="2021" name="ISME J.">
        <title>Evolutionary origin and ecological implication of a unique nif island in free-living Bradyrhizobium lineages.</title>
        <authorList>
            <person name="Tao J."/>
        </authorList>
    </citation>
    <scope>NUCLEOTIDE SEQUENCE [LARGE SCALE GENOMIC DNA]</scope>
    <source>
        <strain evidence="8">SZCCT0434</strain>
    </source>
</reference>
<evidence type="ECO:0000256" key="3">
    <source>
        <dbReference type="ARBA" id="ARBA00022840"/>
    </source>
</evidence>
<dbReference type="EMBL" id="JAFCJH010000006">
    <property type="protein sequence ID" value="MBR0795333.1"/>
    <property type="molecule type" value="Genomic_DNA"/>
</dbReference>
<evidence type="ECO:0000256" key="4">
    <source>
        <dbReference type="ARBA" id="ARBA00024722"/>
    </source>
</evidence>
<evidence type="ECO:0000256" key="5">
    <source>
        <dbReference type="SAM" id="MobiDB-lite"/>
    </source>
</evidence>
<proteinExistence type="inferred from homology"/>
<dbReference type="Pfam" id="PF00005">
    <property type="entry name" value="ABC_tran"/>
    <property type="match status" value="2"/>
</dbReference>
<evidence type="ECO:0000259" key="6">
    <source>
        <dbReference type="PROSITE" id="PS50893"/>
    </source>
</evidence>
<dbReference type="InterPro" id="IPR003593">
    <property type="entry name" value="AAA+_ATPase"/>
</dbReference>
<keyword evidence="2" id="KW-0547">Nucleotide-binding</keyword>
<sequence>MHGSDAGGPGEDQGTEGRPAIEQDQGQGWLIVAILELSGLTKRFGAFTALDNISLGIERGEVHCLLGENGAGKSTLCNLIFGVHRPDAGTMVLSGEQFQPRGPAEALQRGIVMVHQHFSLVPNMSVAENLMLGRASAVLKPQDIIVRMGQLAAEYGLEIDPDALIEDLSVGERQRVEIIKCLLGDPRLLVLDEPTAVLQPDEIDALLAICRQVALRGKSVILVTHKLGEIGRVADRTTVLRQGRIIETVTMEGADMRALVRSMVGRDVQSAGSVLAAAVDIEGKVPAKSAMDAVDPTSSGEAVLQISDLVYRDAHGLARLDGLNLTVGSGEIVGIAGVEGNGQTELGLILAGLASPSTGAIVVGGTPVTDCTPQQITDAGVGIVPEDRHAVACIKELSVAENLFLGAIGKFSRFGLLDKSARRKAAEAMMREFDVRASSPDVSMASLSGGNQQKAVLARELSLDPLVFLLAAQPTRGLDVGAIEAVYNRIRAARDRGLGVLLISSELEELMAVSDRIAVIYRGKLVGELSAGSFSREAIGAMMSGHAHV</sequence>
<keyword evidence="3 7" id="KW-0067">ATP-binding</keyword>
<feature type="domain" description="ABC transporter" evidence="6">
    <location>
        <begin position="304"/>
        <end position="547"/>
    </location>
</feature>
<organism evidence="7 8">
    <name type="scientific">Bradyrhizobium jicamae</name>
    <dbReference type="NCBI Taxonomy" id="280332"/>
    <lineage>
        <taxon>Bacteria</taxon>
        <taxon>Pseudomonadati</taxon>
        <taxon>Pseudomonadota</taxon>
        <taxon>Alphaproteobacteria</taxon>
        <taxon>Hyphomicrobiales</taxon>
        <taxon>Nitrobacteraceae</taxon>
        <taxon>Bradyrhizobium</taxon>
    </lineage>
</organism>
<feature type="compositionally biased region" description="Gly residues" evidence="5">
    <location>
        <begin position="1"/>
        <end position="11"/>
    </location>
</feature>
<evidence type="ECO:0000313" key="7">
    <source>
        <dbReference type="EMBL" id="MBR0795333.1"/>
    </source>
</evidence>
<dbReference type="CDD" id="cd03215">
    <property type="entry name" value="ABC_Carb_Monos_II"/>
    <property type="match status" value="1"/>
</dbReference>
<evidence type="ECO:0000313" key="8">
    <source>
        <dbReference type="Proteomes" id="UP001315278"/>
    </source>
</evidence>
<dbReference type="PROSITE" id="PS00211">
    <property type="entry name" value="ABC_TRANSPORTER_1"/>
    <property type="match status" value="2"/>
</dbReference>
<feature type="region of interest" description="Disordered" evidence="5">
    <location>
        <begin position="1"/>
        <end position="20"/>
    </location>
</feature>
<dbReference type="PROSITE" id="PS50893">
    <property type="entry name" value="ABC_TRANSPORTER_2"/>
    <property type="match status" value="2"/>
</dbReference>
<dbReference type="CDD" id="cd03216">
    <property type="entry name" value="ABC_Carb_Monos_I"/>
    <property type="match status" value="1"/>
</dbReference>
<dbReference type="InterPro" id="IPR050107">
    <property type="entry name" value="ABC_carbohydrate_import_ATPase"/>
</dbReference>